<evidence type="ECO:0000313" key="3">
    <source>
        <dbReference type="Proteomes" id="UP000479710"/>
    </source>
</evidence>
<protein>
    <submittedName>
        <fullName evidence="2">Uncharacterized protein</fullName>
    </submittedName>
</protein>
<proteinExistence type="predicted"/>
<keyword evidence="3" id="KW-1185">Reference proteome</keyword>
<gene>
    <name evidence="2" type="ORF">E2562_014786</name>
</gene>
<feature type="compositionally biased region" description="Low complexity" evidence="1">
    <location>
        <begin position="1"/>
        <end position="18"/>
    </location>
</feature>
<sequence length="74" mass="7789">MASTPAAGPGGVASPAKAQSSSLPGFHESSRSLRISRPSWIVRTEVSSILPFAPPLLLSCLRCVEHFVGGERRS</sequence>
<dbReference type="Proteomes" id="UP000479710">
    <property type="component" value="Unassembled WGS sequence"/>
</dbReference>
<dbReference type="EMBL" id="SPHZ02000011">
    <property type="protein sequence ID" value="KAF0892193.1"/>
    <property type="molecule type" value="Genomic_DNA"/>
</dbReference>
<evidence type="ECO:0000313" key="2">
    <source>
        <dbReference type="EMBL" id="KAF0892193.1"/>
    </source>
</evidence>
<reference evidence="2 3" key="1">
    <citation type="submission" date="2019-11" db="EMBL/GenBank/DDBJ databases">
        <title>Whole genome sequence of Oryza granulata.</title>
        <authorList>
            <person name="Li W."/>
        </authorList>
    </citation>
    <scope>NUCLEOTIDE SEQUENCE [LARGE SCALE GENOMIC DNA]</scope>
    <source>
        <strain evidence="3">cv. Menghai</strain>
        <tissue evidence="2">Leaf</tissue>
    </source>
</reference>
<feature type="region of interest" description="Disordered" evidence="1">
    <location>
        <begin position="1"/>
        <end position="32"/>
    </location>
</feature>
<accession>A0A6G1BXT7</accession>
<organism evidence="2 3">
    <name type="scientific">Oryza meyeriana var. granulata</name>
    <dbReference type="NCBI Taxonomy" id="110450"/>
    <lineage>
        <taxon>Eukaryota</taxon>
        <taxon>Viridiplantae</taxon>
        <taxon>Streptophyta</taxon>
        <taxon>Embryophyta</taxon>
        <taxon>Tracheophyta</taxon>
        <taxon>Spermatophyta</taxon>
        <taxon>Magnoliopsida</taxon>
        <taxon>Liliopsida</taxon>
        <taxon>Poales</taxon>
        <taxon>Poaceae</taxon>
        <taxon>BOP clade</taxon>
        <taxon>Oryzoideae</taxon>
        <taxon>Oryzeae</taxon>
        <taxon>Oryzinae</taxon>
        <taxon>Oryza</taxon>
        <taxon>Oryza meyeriana</taxon>
    </lineage>
</organism>
<evidence type="ECO:0000256" key="1">
    <source>
        <dbReference type="SAM" id="MobiDB-lite"/>
    </source>
</evidence>
<name>A0A6G1BXT7_9ORYZ</name>
<comment type="caution">
    <text evidence="2">The sequence shown here is derived from an EMBL/GenBank/DDBJ whole genome shotgun (WGS) entry which is preliminary data.</text>
</comment>
<dbReference type="AlphaFoldDB" id="A0A6G1BXT7"/>